<dbReference type="AlphaFoldDB" id="A0A371RJT8"/>
<dbReference type="InterPro" id="IPR005632">
    <property type="entry name" value="Chaperone_Skp"/>
</dbReference>
<protein>
    <submittedName>
        <fullName evidence="4">OmpH family outer membrane protein</fullName>
    </submittedName>
</protein>
<dbReference type="PANTHER" id="PTHR35089:SF1">
    <property type="entry name" value="CHAPERONE PROTEIN SKP"/>
    <property type="match status" value="1"/>
</dbReference>
<accession>A0A371RJT8</accession>
<dbReference type="GO" id="GO:0005829">
    <property type="term" value="C:cytosol"/>
    <property type="evidence" value="ECO:0007669"/>
    <property type="project" value="TreeGrafter"/>
</dbReference>
<dbReference type="InterPro" id="IPR024930">
    <property type="entry name" value="Skp_dom_sf"/>
</dbReference>
<evidence type="ECO:0000313" key="4">
    <source>
        <dbReference type="EMBL" id="RFB05711.1"/>
    </source>
</evidence>
<dbReference type="EMBL" id="QUQO01000001">
    <property type="protein sequence ID" value="RFB05711.1"/>
    <property type="molecule type" value="Genomic_DNA"/>
</dbReference>
<feature type="signal peptide" evidence="3">
    <location>
        <begin position="1"/>
        <end position="22"/>
    </location>
</feature>
<proteinExistence type="inferred from homology"/>
<evidence type="ECO:0000256" key="2">
    <source>
        <dbReference type="ARBA" id="ARBA00022729"/>
    </source>
</evidence>
<dbReference type="GO" id="GO:0051082">
    <property type="term" value="F:unfolded protein binding"/>
    <property type="evidence" value="ECO:0007669"/>
    <property type="project" value="InterPro"/>
</dbReference>
<dbReference type="OrthoDB" id="9857731at2"/>
<dbReference type="SUPFAM" id="SSF111384">
    <property type="entry name" value="OmpH-like"/>
    <property type="match status" value="1"/>
</dbReference>
<dbReference type="PANTHER" id="PTHR35089">
    <property type="entry name" value="CHAPERONE PROTEIN SKP"/>
    <property type="match status" value="1"/>
</dbReference>
<comment type="caution">
    <text evidence="4">The sequence shown here is derived from an EMBL/GenBank/DDBJ whole genome shotgun (WGS) entry which is preliminary data.</text>
</comment>
<dbReference type="RefSeq" id="WP_116392344.1">
    <property type="nucleotide sequence ID" value="NZ_CAXQPM010000025.1"/>
</dbReference>
<name>A0A371RJT8_9PROT</name>
<keyword evidence="2 3" id="KW-0732">Signal</keyword>
<dbReference type="Gene3D" id="3.30.910.20">
    <property type="entry name" value="Skp domain"/>
    <property type="match status" value="1"/>
</dbReference>
<keyword evidence="5" id="KW-1185">Reference proteome</keyword>
<dbReference type="Proteomes" id="UP000264589">
    <property type="component" value="Unassembled WGS sequence"/>
</dbReference>
<evidence type="ECO:0000313" key="5">
    <source>
        <dbReference type="Proteomes" id="UP000264589"/>
    </source>
</evidence>
<comment type="similarity">
    <text evidence="1">Belongs to the Skp family.</text>
</comment>
<organism evidence="4 5">
    <name type="scientific">Parvularcula marina</name>
    <dbReference type="NCBI Taxonomy" id="2292771"/>
    <lineage>
        <taxon>Bacteria</taxon>
        <taxon>Pseudomonadati</taxon>
        <taxon>Pseudomonadota</taxon>
        <taxon>Alphaproteobacteria</taxon>
        <taxon>Parvularculales</taxon>
        <taxon>Parvularculaceae</taxon>
        <taxon>Parvularcula</taxon>
    </lineage>
</organism>
<feature type="chain" id="PRO_5016994048" evidence="3">
    <location>
        <begin position="23"/>
        <end position="198"/>
    </location>
</feature>
<reference evidence="4 5" key="1">
    <citation type="submission" date="2018-08" db="EMBL/GenBank/DDBJ databases">
        <title>Parvularcula sp. SM1705, isolated from surface water of the South Sea China.</title>
        <authorList>
            <person name="Sun L."/>
        </authorList>
    </citation>
    <scope>NUCLEOTIDE SEQUENCE [LARGE SCALE GENOMIC DNA]</scope>
    <source>
        <strain evidence="4 5">SM1705</strain>
    </source>
</reference>
<evidence type="ECO:0000256" key="1">
    <source>
        <dbReference type="ARBA" id="ARBA00009091"/>
    </source>
</evidence>
<dbReference type="InParanoid" id="A0A371RJT8"/>
<sequence length="198" mass="21289">MLKKLIAAAAAMLVVGAAPALAQKTAYYDHAKVVNDSNAWKALQAELQTKSAEVASKLKPIADEINSEAAAVEQIVADKTPQQLQSLSDEQKKLVGQWDQKRQALQASQQRVSQEFGLIRELAEAKINEAIVNSLEDVAKSKRVDVIERQTALGHYSSKFDATPEVLAAVNRSLSTLSVDGLVAEVAEAQKQAQAAAQ</sequence>
<evidence type="ECO:0000256" key="3">
    <source>
        <dbReference type="SAM" id="SignalP"/>
    </source>
</evidence>
<dbReference type="SMART" id="SM00935">
    <property type="entry name" value="OmpH"/>
    <property type="match status" value="1"/>
</dbReference>
<dbReference type="GO" id="GO:0050821">
    <property type="term" value="P:protein stabilization"/>
    <property type="evidence" value="ECO:0007669"/>
    <property type="project" value="TreeGrafter"/>
</dbReference>
<gene>
    <name evidence="4" type="ORF">DX908_10800</name>
</gene>
<dbReference type="Pfam" id="PF03938">
    <property type="entry name" value="OmpH"/>
    <property type="match status" value="1"/>
</dbReference>